<feature type="compositionally biased region" description="Basic and acidic residues" evidence="3">
    <location>
        <begin position="284"/>
        <end position="302"/>
    </location>
</feature>
<feature type="compositionally biased region" description="Basic and acidic residues" evidence="3">
    <location>
        <begin position="669"/>
        <end position="685"/>
    </location>
</feature>
<feature type="compositionally biased region" description="Polar residues" evidence="3">
    <location>
        <begin position="551"/>
        <end position="569"/>
    </location>
</feature>
<feature type="non-terminal residue" evidence="4">
    <location>
        <position position="871"/>
    </location>
</feature>
<dbReference type="OrthoDB" id="2196114at2759"/>
<feature type="region of interest" description="Disordered" evidence="3">
    <location>
        <begin position="630"/>
        <end position="735"/>
    </location>
</feature>
<dbReference type="EMBL" id="PEDP01002953">
    <property type="protein sequence ID" value="POS82396.1"/>
    <property type="molecule type" value="Genomic_DNA"/>
</dbReference>
<feature type="compositionally biased region" description="Polar residues" evidence="3">
    <location>
        <begin position="642"/>
        <end position="668"/>
    </location>
</feature>
<dbReference type="CDD" id="cd00022">
    <property type="entry name" value="BIR"/>
    <property type="match status" value="2"/>
</dbReference>
<dbReference type="InterPro" id="IPR001370">
    <property type="entry name" value="BIR_rpt"/>
</dbReference>
<feature type="compositionally biased region" description="Basic and acidic residues" evidence="3">
    <location>
        <begin position="310"/>
        <end position="319"/>
    </location>
</feature>
<evidence type="ECO:0000256" key="3">
    <source>
        <dbReference type="SAM" id="MobiDB-lite"/>
    </source>
</evidence>
<feature type="compositionally biased region" description="Low complexity" evidence="3">
    <location>
        <begin position="688"/>
        <end position="699"/>
    </location>
</feature>
<name>A0A2S4PK29_9PEZI</name>
<dbReference type="AlphaFoldDB" id="A0A2S4PK29"/>
<dbReference type="PANTHER" id="PTHR46771">
    <property type="entry name" value="DETERIN"/>
    <property type="match status" value="1"/>
</dbReference>
<feature type="region of interest" description="Disordered" evidence="3">
    <location>
        <begin position="544"/>
        <end position="588"/>
    </location>
</feature>
<dbReference type="PANTHER" id="PTHR46771:SF5">
    <property type="entry name" value="DETERIN"/>
    <property type="match status" value="1"/>
</dbReference>
<evidence type="ECO:0000313" key="4">
    <source>
        <dbReference type="EMBL" id="POS82396.1"/>
    </source>
</evidence>
<dbReference type="InterPro" id="IPR051190">
    <property type="entry name" value="Baculoviral_IAP"/>
</dbReference>
<dbReference type="Proteomes" id="UP000237438">
    <property type="component" value="Unassembled WGS sequence"/>
</dbReference>
<organism evidence="4 5">
    <name type="scientific">Erysiphe pulchra</name>
    <dbReference type="NCBI Taxonomy" id="225359"/>
    <lineage>
        <taxon>Eukaryota</taxon>
        <taxon>Fungi</taxon>
        <taxon>Dikarya</taxon>
        <taxon>Ascomycota</taxon>
        <taxon>Pezizomycotina</taxon>
        <taxon>Leotiomycetes</taxon>
        <taxon>Erysiphales</taxon>
        <taxon>Erysiphaceae</taxon>
        <taxon>Erysiphe</taxon>
    </lineage>
</organism>
<evidence type="ECO:0000313" key="5">
    <source>
        <dbReference type="Proteomes" id="UP000237438"/>
    </source>
</evidence>
<feature type="compositionally biased region" description="Basic residues" evidence="3">
    <location>
        <begin position="497"/>
        <end position="511"/>
    </location>
</feature>
<reference evidence="4 5" key="1">
    <citation type="submission" date="2017-10" db="EMBL/GenBank/DDBJ databases">
        <title>Development of genomic resources for the powdery mildew, Erysiphe pulchra.</title>
        <authorList>
            <person name="Wadl P.A."/>
            <person name="Mack B.M."/>
            <person name="Moore G."/>
            <person name="Beltz S.B."/>
        </authorList>
    </citation>
    <scope>NUCLEOTIDE SEQUENCE [LARGE SCALE GENOMIC DNA]</scope>
    <source>
        <strain evidence="4">Cflorida</strain>
    </source>
</reference>
<feature type="region of interest" description="Disordered" evidence="3">
    <location>
        <begin position="482"/>
        <end position="526"/>
    </location>
</feature>
<gene>
    <name evidence="4" type="ORF">EPUL_005374</name>
</gene>
<keyword evidence="1" id="KW-0479">Metal-binding</keyword>
<evidence type="ECO:0008006" key="6">
    <source>
        <dbReference type="Google" id="ProtNLM"/>
    </source>
</evidence>
<dbReference type="SMART" id="SM00238">
    <property type="entry name" value="BIR"/>
    <property type="match status" value="2"/>
</dbReference>
<feature type="compositionally biased region" description="Polar residues" evidence="3">
    <location>
        <begin position="342"/>
        <end position="373"/>
    </location>
</feature>
<dbReference type="Gene3D" id="1.10.1170.10">
    <property type="entry name" value="Inhibitor Of Apoptosis Protein (2mihbC-IAP-1), Chain A"/>
    <property type="match status" value="2"/>
</dbReference>
<evidence type="ECO:0000256" key="1">
    <source>
        <dbReference type="ARBA" id="ARBA00022723"/>
    </source>
</evidence>
<keyword evidence="2" id="KW-0862">Zinc</keyword>
<keyword evidence="5" id="KW-1185">Reference proteome</keyword>
<feature type="region of interest" description="Disordered" evidence="3">
    <location>
        <begin position="259"/>
        <end position="381"/>
    </location>
</feature>
<feature type="compositionally biased region" description="Low complexity" evidence="3">
    <location>
        <begin position="517"/>
        <end position="526"/>
    </location>
</feature>
<comment type="caution">
    <text evidence="4">The sequence shown here is derived from an EMBL/GenBank/DDBJ whole genome shotgun (WGS) entry which is preliminary data.</text>
</comment>
<dbReference type="PROSITE" id="PS50143">
    <property type="entry name" value="BIR_REPEAT_2"/>
    <property type="match status" value="2"/>
</dbReference>
<sequence length="871" mass="97859">MGYIQSSDDFFTYESRLASFRKAHPISRRRASNASLKGPKSLKWPHKFLSASDLAKSGFYYLPSLTSPDNVVCFLCHKPLDGWEETDDPFVEHLRHSPNCGWAITASVERSNGDWSEEHPLSTRIFEARKATFADKWPHEEKKGWKCHIKQMIEAGWRYTPTLQSDDTVTCNYCALTLSDWEKYDNPSSDKHYKSSPDCPFFALINNYNSSHQIKKISPKRTRASWTSRLSAQSNLTACSAGSREASFLAEERESVLKIGSTSDHKMAQERKRPQVQGRRLRLRKNEAGEATKQEVIIEKAHNPSRGRKRISEDSHLAGDKSVGMPAKRRTARNRLDKVTDCVTSEATASTQPSIKPQQNKASSTLRGSQMKATTPVHDSDIERALEADLNRSTLEDETLENENSRDILKSNYSVNQTEKDDASEVEGFVLEETIKPYPKLRVTRSISSCEQKVTLKEVDESKSRQIEKQSFGLNSTAELDHNISTNYSSPPVAPTKKGRASTRKAVRKLPPRNTRSSAISTNSHNSSMAVNYSALEIVVEPQISTEEKSTNMSTPIKSTSSSKYSQNEGSKRRGNDENSNPNIKEDVKASRILETKVLTQVLISSDEEHEQDHYIASNMTEKELHLANPMDSKNRPDLNTLAGTTQLKDSNLNRRSNGKSLTNSPKQNVHEPTRTVSPEIDRSISHSPKSIIVSSKTSITRRREATPQSSSPCSDAENKPPSLKHSISARNITTPPATRRVVIIDDTPIRSSSSKRPLFVGLQTNHPWRAVDPEAIFWRSPISNSNTFDIATSDLNNIRNGYSDLITNKNPLEQAIQRGGLTSIEEKMTVEEWIHHNALIAEESLKRECERMVSKFEREGTRAIRVLEGV</sequence>
<accession>A0A2S4PK29</accession>
<dbReference type="STRING" id="225359.A0A2S4PK29"/>
<dbReference type="Pfam" id="PF00653">
    <property type="entry name" value="BIR"/>
    <property type="match status" value="2"/>
</dbReference>
<evidence type="ECO:0000256" key="2">
    <source>
        <dbReference type="ARBA" id="ARBA00022833"/>
    </source>
</evidence>
<dbReference type="SUPFAM" id="SSF57924">
    <property type="entry name" value="Inhibitor of apoptosis (IAP) repeat"/>
    <property type="match status" value="2"/>
</dbReference>
<protein>
    <recommendedName>
        <fullName evidence="6">BIR-domain-containing protein</fullName>
    </recommendedName>
</protein>
<proteinExistence type="predicted"/>
<feature type="compositionally biased region" description="Basic and acidic residues" evidence="3">
    <location>
        <begin position="263"/>
        <end position="273"/>
    </location>
</feature>
<dbReference type="GO" id="GO:0046872">
    <property type="term" value="F:metal ion binding"/>
    <property type="evidence" value="ECO:0007669"/>
    <property type="project" value="UniProtKB-KW"/>
</dbReference>